<accession>A0AAE0LVK0</accession>
<keyword evidence="3" id="KW-1185">Reference proteome</keyword>
<evidence type="ECO:0000313" key="2">
    <source>
        <dbReference type="EMBL" id="KAK3299206.1"/>
    </source>
</evidence>
<reference evidence="2" key="2">
    <citation type="submission" date="2023-06" db="EMBL/GenBank/DDBJ databases">
        <authorList>
            <consortium name="Lawrence Berkeley National Laboratory"/>
            <person name="Haridas S."/>
            <person name="Hensen N."/>
            <person name="Bonometti L."/>
            <person name="Westerberg I."/>
            <person name="Brannstrom I.O."/>
            <person name="Guillou S."/>
            <person name="Cros-Aarteil S."/>
            <person name="Calhoun S."/>
            <person name="Kuo A."/>
            <person name="Mondo S."/>
            <person name="Pangilinan J."/>
            <person name="Riley R."/>
            <person name="Labutti K."/>
            <person name="Andreopoulos B."/>
            <person name="Lipzen A."/>
            <person name="Chen C."/>
            <person name="Yanf M."/>
            <person name="Daum C."/>
            <person name="Ng V."/>
            <person name="Clum A."/>
            <person name="Steindorff A."/>
            <person name="Ohm R."/>
            <person name="Martin F."/>
            <person name="Silar P."/>
            <person name="Natvig D."/>
            <person name="Lalanne C."/>
            <person name="Gautier V."/>
            <person name="Ament-Velasquez S.L."/>
            <person name="Kruys A."/>
            <person name="Hutchinson M.I."/>
            <person name="Powell A.J."/>
            <person name="Barry K."/>
            <person name="Miller A.N."/>
            <person name="Grigoriev I.V."/>
            <person name="Debuchy R."/>
            <person name="Gladieux P."/>
            <person name="Thoren M.H."/>
            <person name="Johannesson H."/>
        </authorList>
    </citation>
    <scope>NUCLEOTIDE SEQUENCE</scope>
    <source>
        <strain evidence="2">CBS 168.71</strain>
    </source>
</reference>
<reference evidence="2" key="1">
    <citation type="journal article" date="2023" name="Mol. Phylogenet. Evol.">
        <title>Genome-scale phylogeny and comparative genomics of the fungal order Sordariales.</title>
        <authorList>
            <person name="Hensen N."/>
            <person name="Bonometti L."/>
            <person name="Westerberg I."/>
            <person name="Brannstrom I.O."/>
            <person name="Guillou S."/>
            <person name="Cros-Aarteil S."/>
            <person name="Calhoun S."/>
            <person name="Haridas S."/>
            <person name="Kuo A."/>
            <person name="Mondo S."/>
            <person name="Pangilinan J."/>
            <person name="Riley R."/>
            <person name="LaButti K."/>
            <person name="Andreopoulos B."/>
            <person name="Lipzen A."/>
            <person name="Chen C."/>
            <person name="Yan M."/>
            <person name="Daum C."/>
            <person name="Ng V."/>
            <person name="Clum A."/>
            <person name="Steindorff A."/>
            <person name="Ohm R.A."/>
            <person name="Martin F."/>
            <person name="Silar P."/>
            <person name="Natvig D.O."/>
            <person name="Lalanne C."/>
            <person name="Gautier V."/>
            <person name="Ament-Velasquez S.L."/>
            <person name="Kruys A."/>
            <person name="Hutchinson M.I."/>
            <person name="Powell A.J."/>
            <person name="Barry K."/>
            <person name="Miller A.N."/>
            <person name="Grigoriev I.V."/>
            <person name="Debuchy R."/>
            <person name="Gladieux P."/>
            <person name="Hiltunen Thoren M."/>
            <person name="Johannesson H."/>
        </authorList>
    </citation>
    <scope>NUCLEOTIDE SEQUENCE</scope>
    <source>
        <strain evidence="2">CBS 168.71</strain>
    </source>
</reference>
<feature type="chain" id="PRO_5042049182" evidence="1">
    <location>
        <begin position="19"/>
        <end position="75"/>
    </location>
</feature>
<evidence type="ECO:0000256" key="1">
    <source>
        <dbReference type="SAM" id="SignalP"/>
    </source>
</evidence>
<dbReference type="EMBL" id="JAUEPN010000002">
    <property type="protein sequence ID" value="KAK3299206.1"/>
    <property type="molecule type" value="Genomic_DNA"/>
</dbReference>
<organism evidence="2 3">
    <name type="scientific">Chaetomium fimeti</name>
    <dbReference type="NCBI Taxonomy" id="1854472"/>
    <lineage>
        <taxon>Eukaryota</taxon>
        <taxon>Fungi</taxon>
        <taxon>Dikarya</taxon>
        <taxon>Ascomycota</taxon>
        <taxon>Pezizomycotina</taxon>
        <taxon>Sordariomycetes</taxon>
        <taxon>Sordariomycetidae</taxon>
        <taxon>Sordariales</taxon>
        <taxon>Chaetomiaceae</taxon>
        <taxon>Chaetomium</taxon>
    </lineage>
</organism>
<evidence type="ECO:0000313" key="3">
    <source>
        <dbReference type="Proteomes" id="UP001278766"/>
    </source>
</evidence>
<comment type="caution">
    <text evidence="2">The sequence shown here is derived from an EMBL/GenBank/DDBJ whole genome shotgun (WGS) entry which is preliminary data.</text>
</comment>
<dbReference type="GeneID" id="87845949"/>
<sequence length="75" mass="8039">MKAPILWTLAALAVSANALCDGTPDDSWRHKGSCNVSGEPPCNERCKADGWRCGGCGGFLYADCWCCDNDCDAKH</sequence>
<keyword evidence="1" id="KW-0732">Signal</keyword>
<dbReference type="AlphaFoldDB" id="A0AAE0LVK0"/>
<dbReference type="Proteomes" id="UP001278766">
    <property type="component" value="Unassembled WGS sequence"/>
</dbReference>
<proteinExistence type="predicted"/>
<protein>
    <submittedName>
        <fullName evidence="2">Uncharacterized protein</fullName>
    </submittedName>
</protein>
<feature type="signal peptide" evidence="1">
    <location>
        <begin position="1"/>
        <end position="18"/>
    </location>
</feature>
<gene>
    <name evidence="2" type="ORF">B0H64DRAFT_94402</name>
</gene>
<dbReference type="RefSeq" id="XP_062662720.1">
    <property type="nucleotide sequence ID" value="XM_062809001.1"/>
</dbReference>
<name>A0AAE0LVK0_9PEZI</name>